<evidence type="ECO:0000256" key="1">
    <source>
        <dbReference type="ARBA" id="ARBA00004141"/>
    </source>
</evidence>
<feature type="transmembrane region" description="Helical" evidence="5">
    <location>
        <begin position="38"/>
        <end position="61"/>
    </location>
</feature>
<comment type="subcellular location">
    <subcellularLocation>
        <location evidence="1">Membrane</location>
        <topology evidence="1">Multi-pass membrane protein</topology>
    </subcellularLocation>
</comment>
<evidence type="ECO:0000313" key="7">
    <source>
        <dbReference type="Proteomes" id="UP001359886"/>
    </source>
</evidence>
<dbReference type="RefSeq" id="WP_354693611.1">
    <property type="nucleotide sequence ID" value="NZ_JAZHOG010000001.1"/>
</dbReference>
<name>A0AAW9R9H5_9GAMM</name>
<accession>A0AAW9R9H5</accession>
<dbReference type="EMBL" id="JAZHOG010000001">
    <property type="protein sequence ID" value="MEJ8566288.1"/>
    <property type="molecule type" value="Genomic_DNA"/>
</dbReference>
<reference evidence="6 7" key="1">
    <citation type="submission" date="2024-02" db="EMBL/GenBank/DDBJ databases">
        <title>A novel Wenzhouxiangellaceae bacterium, isolated from coastal sediments.</title>
        <authorList>
            <person name="Du Z.-J."/>
            <person name="Ye Y.-Q."/>
            <person name="Zhang X.-Y."/>
        </authorList>
    </citation>
    <scope>NUCLEOTIDE SEQUENCE [LARGE SCALE GENOMIC DNA]</scope>
    <source>
        <strain evidence="6 7">CH-27</strain>
    </source>
</reference>
<organism evidence="6 7">
    <name type="scientific">Elongatibacter sediminis</name>
    <dbReference type="NCBI Taxonomy" id="3119006"/>
    <lineage>
        <taxon>Bacteria</taxon>
        <taxon>Pseudomonadati</taxon>
        <taxon>Pseudomonadota</taxon>
        <taxon>Gammaproteobacteria</taxon>
        <taxon>Chromatiales</taxon>
        <taxon>Wenzhouxiangellaceae</taxon>
        <taxon>Elongatibacter</taxon>
    </lineage>
</organism>
<sequence>MTLIDDILLPASLWTIMFSMGLSLTVDDFRRIAANRRALYVGIGSMLVVPPLIGLVFVSFFAPTPELAVGFILLATCPGGMLSNLMTDLAEGDLALSLSLSILVSMVYIVVVPFYAHFAIQHFIGVEAQVSVPLIDFVWKVFSITLIPASLGLLLRTYRNDLALRIKGAVKILGTGVLVVAFGFILVDQIPVLREHFSSLFGVTLGMNLANLAVALTLTTVFALVPKERVAIGIEHMIRQEGTAIYIAVTIVGSREMSLPMIMNTPVALFLCIAFVFLSRRSLAESRAGAAKV</sequence>
<dbReference type="Gene3D" id="1.20.1530.20">
    <property type="match status" value="1"/>
</dbReference>
<dbReference type="InterPro" id="IPR002657">
    <property type="entry name" value="BilAc:Na_symport/Acr3"/>
</dbReference>
<feature type="transmembrane region" description="Helical" evidence="5">
    <location>
        <begin position="199"/>
        <end position="225"/>
    </location>
</feature>
<proteinExistence type="predicted"/>
<dbReference type="PANTHER" id="PTHR10361:SF24">
    <property type="entry name" value="P3 PROTEIN"/>
    <property type="match status" value="1"/>
</dbReference>
<evidence type="ECO:0000256" key="4">
    <source>
        <dbReference type="ARBA" id="ARBA00023136"/>
    </source>
</evidence>
<keyword evidence="7" id="KW-1185">Reference proteome</keyword>
<evidence type="ECO:0000256" key="2">
    <source>
        <dbReference type="ARBA" id="ARBA00022692"/>
    </source>
</evidence>
<dbReference type="AlphaFoldDB" id="A0AAW9R9H5"/>
<dbReference type="Proteomes" id="UP001359886">
    <property type="component" value="Unassembled WGS sequence"/>
</dbReference>
<feature type="transmembrane region" description="Helical" evidence="5">
    <location>
        <begin position="237"/>
        <end position="255"/>
    </location>
</feature>
<comment type="caution">
    <text evidence="6">The sequence shown here is derived from an EMBL/GenBank/DDBJ whole genome shotgun (WGS) entry which is preliminary data.</text>
</comment>
<feature type="transmembrane region" description="Helical" evidence="5">
    <location>
        <begin position="168"/>
        <end position="187"/>
    </location>
</feature>
<dbReference type="InterPro" id="IPR004710">
    <property type="entry name" value="Bilac:Na_transpt"/>
</dbReference>
<evidence type="ECO:0000256" key="3">
    <source>
        <dbReference type="ARBA" id="ARBA00022989"/>
    </source>
</evidence>
<gene>
    <name evidence="6" type="ORF">V3330_01515</name>
</gene>
<dbReference type="InterPro" id="IPR038770">
    <property type="entry name" value="Na+/solute_symporter_sf"/>
</dbReference>
<feature type="transmembrane region" description="Helical" evidence="5">
    <location>
        <begin position="137"/>
        <end position="156"/>
    </location>
</feature>
<dbReference type="GO" id="GO:0016020">
    <property type="term" value="C:membrane"/>
    <property type="evidence" value="ECO:0007669"/>
    <property type="project" value="UniProtKB-SubCell"/>
</dbReference>
<evidence type="ECO:0000313" key="6">
    <source>
        <dbReference type="EMBL" id="MEJ8566288.1"/>
    </source>
</evidence>
<protein>
    <submittedName>
        <fullName evidence="6">Bile acid:sodium symporter</fullName>
    </submittedName>
</protein>
<keyword evidence="4 5" id="KW-0472">Membrane</keyword>
<feature type="transmembrane region" description="Helical" evidence="5">
    <location>
        <begin position="261"/>
        <end position="278"/>
    </location>
</feature>
<evidence type="ECO:0000256" key="5">
    <source>
        <dbReference type="SAM" id="Phobius"/>
    </source>
</evidence>
<keyword evidence="3 5" id="KW-1133">Transmembrane helix</keyword>
<feature type="transmembrane region" description="Helical" evidence="5">
    <location>
        <begin position="7"/>
        <end position="26"/>
    </location>
</feature>
<dbReference type="PANTHER" id="PTHR10361">
    <property type="entry name" value="SODIUM-BILE ACID COTRANSPORTER"/>
    <property type="match status" value="1"/>
</dbReference>
<feature type="transmembrane region" description="Helical" evidence="5">
    <location>
        <begin position="94"/>
        <end position="117"/>
    </location>
</feature>
<dbReference type="Pfam" id="PF01758">
    <property type="entry name" value="SBF"/>
    <property type="match status" value="1"/>
</dbReference>
<feature type="transmembrane region" description="Helical" evidence="5">
    <location>
        <begin position="67"/>
        <end position="87"/>
    </location>
</feature>
<keyword evidence="2 5" id="KW-0812">Transmembrane</keyword>